<feature type="region of interest" description="Disordered" evidence="1">
    <location>
        <begin position="1"/>
        <end position="303"/>
    </location>
</feature>
<feature type="region of interest" description="Disordered" evidence="1">
    <location>
        <begin position="318"/>
        <end position="341"/>
    </location>
</feature>
<feature type="compositionally biased region" description="Basic and acidic residues" evidence="1">
    <location>
        <begin position="11"/>
        <end position="28"/>
    </location>
</feature>
<reference evidence="3" key="2">
    <citation type="submission" date="2025-09" db="UniProtKB">
        <authorList>
            <consortium name="Ensembl"/>
        </authorList>
    </citation>
    <scope>IDENTIFICATION</scope>
</reference>
<feature type="compositionally biased region" description="Polar residues" evidence="1">
    <location>
        <begin position="239"/>
        <end position="248"/>
    </location>
</feature>
<name>A0A8C4NKG0_EPTBU</name>
<feature type="compositionally biased region" description="Basic and acidic residues" evidence="1">
    <location>
        <begin position="46"/>
        <end position="72"/>
    </location>
</feature>
<feature type="domain" description="CCDC66" evidence="2">
    <location>
        <begin position="2"/>
        <end position="93"/>
    </location>
</feature>
<dbReference type="Ensembl" id="ENSEBUT00000007883.1">
    <property type="protein sequence ID" value="ENSEBUP00000007402.1"/>
    <property type="gene ID" value="ENSEBUG00000004840.1"/>
</dbReference>
<feature type="compositionally biased region" description="Basic and acidic residues" evidence="1">
    <location>
        <begin position="216"/>
        <end position="228"/>
    </location>
</feature>
<evidence type="ECO:0000313" key="4">
    <source>
        <dbReference type="Proteomes" id="UP000694388"/>
    </source>
</evidence>
<evidence type="ECO:0000313" key="3">
    <source>
        <dbReference type="Ensembl" id="ENSEBUP00000007402.1"/>
    </source>
</evidence>
<feature type="compositionally biased region" description="Polar residues" evidence="1">
    <location>
        <begin position="120"/>
        <end position="130"/>
    </location>
</feature>
<protein>
    <recommendedName>
        <fullName evidence="2">CCDC66 domain-containing protein</fullName>
    </recommendedName>
</protein>
<evidence type="ECO:0000259" key="2">
    <source>
        <dbReference type="Pfam" id="PF15236"/>
    </source>
</evidence>
<dbReference type="Pfam" id="PF15236">
    <property type="entry name" value="CCDC66"/>
    <property type="match status" value="1"/>
</dbReference>
<accession>A0A8C4NKG0</accession>
<feature type="compositionally biased region" description="Low complexity" evidence="1">
    <location>
        <begin position="268"/>
        <end position="280"/>
    </location>
</feature>
<dbReference type="InterPro" id="IPR040467">
    <property type="entry name" value="CCDC66_dom"/>
</dbReference>
<organism evidence="3 4">
    <name type="scientific">Eptatretus burgeri</name>
    <name type="common">Inshore hagfish</name>
    <dbReference type="NCBI Taxonomy" id="7764"/>
    <lineage>
        <taxon>Eukaryota</taxon>
        <taxon>Metazoa</taxon>
        <taxon>Chordata</taxon>
        <taxon>Craniata</taxon>
        <taxon>Vertebrata</taxon>
        <taxon>Cyclostomata</taxon>
        <taxon>Myxini</taxon>
        <taxon>Myxiniformes</taxon>
        <taxon>Myxinidae</taxon>
        <taxon>Eptatretinae</taxon>
        <taxon>Eptatretus</taxon>
    </lineage>
</organism>
<evidence type="ECO:0000256" key="1">
    <source>
        <dbReference type="SAM" id="MobiDB-lite"/>
    </source>
</evidence>
<proteinExistence type="predicted"/>
<feature type="compositionally biased region" description="Basic and acidic residues" evidence="1">
    <location>
        <begin position="171"/>
        <end position="190"/>
    </location>
</feature>
<reference evidence="3" key="1">
    <citation type="submission" date="2025-08" db="UniProtKB">
        <authorList>
            <consortium name="Ensembl"/>
        </authorList>
    </citation>
    <scope>IDENTIFICATION</scope>
</reference>
<feature type="compositionally biased region" description="Basic and acidic residues" evidence="1">
    <location>
        <begin position="109"/>
        <end position="119"/>
    </location>
</feature>
<dbReference type="Proteomes" id="UP000694388">
    <property type="component" value="Unplaced"/>
</dbReference>
<keyword evidence="4" id="KW-1185">Reference proteome</keyword>
<dbReference type="AlphaFoldDB" id="A0A8C4NKG0"/>
<feature type="compositionally biased region" description="Basic and acidic residues" evidence="1">
    <location>
        <begin position="289"/>
        <end position="303"/>
    </location>
</feature>
<sequence>MQHQKALAEQMEERQKRRQAESELRRREEEEEEQRIAQEQCIMQKQRQDEFDRKCQQDVKKEQLRKQIEQQHKSMHRAPELASQAKRELREFQNNHGGQGTGDPQHVLTECRTKGRDEPSLTSSLSVEKSVQTEEGDARVPPQGPISARKPGRTSTAPGGSRSTSRRAMPRVREQPKPTGHRGVDRRASVPKEPCSTQQQKPLRATKGLATQITPGREHSAKTTERSTVRPARTHRTDATPTTRSTLNKLRVQGKDAGIKPPAAEGLPTSSSGGSRKGPPGAVGVSRPSSHEDLRPLNPAAHREVVFSNLTRLRKGLQQKRNELEKSFPLHRLPATDKLSS</sequence>
<feature type="compositionally biased region" description="Polar residues" evidence="1">
    <location>
        <begin position="153"/>
        <end position="163"/>
    </location>
</feature>